<name>A0A8J4S0L7_9STRA</name>
<protein>
    <recommendedName>
        <fullName evidence="5">Pectate lyase</fullName>
    </recommendedName>
</protein>
<feature type="region of interest" description="Disordered" evidence="1">
    <location>
        <begin position="44"/>
        <end position="65"/>
    </location>
</feature>
<evidence type="ECO:0000256" key="2">
    <source>
        <dbReference type="SAM" id="SignalP"/>
    </source>
</evidence>
<evidence type="ECO:0000313" key="3">
    <source>
        <dbReference type="EMBL" id="KAF4315019.1"/>
    </source>
</evidence>
<reference evidence="3" key="2">
    <citation type="submission" date="2020-02" db="EMBL/GenBank/DDBJ databases">
        <authorList>
            <person name="Studholme D.J."/>
        </authorList>
    </citation>
    <scope>NUCLEOTIDE SEQUENCE</scope>
    <source>
        <strain evidence="3">00238/432</strain>
    </source>
</reference>
<gene>
    <name evidence="3" type="ORF">G195_011141</name>
</gene>
<sequence length="125" mass="13393">MKLLHSALVSTVWVTALLAAAASVQAHYLAEWASGSDVRDEGVIYHGDKVSPPRHKTHVHGPPRWPYVQDFSGSGMAVPTDGSAGVVIAGQTGNPPSMPNDQHNTGHDRKARLRKAKKQIDPSRG</sequence>
<feature type="compositionally biased region" description="Basic residues" evidence="1">
    <location>
        <begin position="52"/>
        <end position="61"/>
    </location>
</feature>
<evidence type="ECO:0008006" key="5">
    <source>
        <dbReference type="Google" id="ProtNLM"/>
    </source>
</evidence>
<evidence type="ECO:0000313" key="4">
    <source>
        <dbReference type="Proteomes" id="UP000702964"/>
    </source>
</evidence>
<comment type="caution">
    <text evidence="3">The sequence shown here is derived from an EMBL/GenBank/DDBJ whole genome shotgun (WGS) entry which is preliminary data.</text>
</comment>
<evidence type="ECO:0000256" key="1">
    <source>
        <dbReference type="SAM" id="MobiDB-lite"/>
    </source>
</evidence>
<proteinExistence type="predicted"/>
<reference evidence="3" key="1">
    <citation type="journal article" date="2015" name="Genom Data">
        <title>Draft genome sequences of Phytophthora kernoviae and Phytophthora ramorum lineage EU2 from Scotland.</title>
        <authorList>
            <person name="Sambles C."/>
            <person name="Schlenzig A."/>
            <person name="O'Neill P."/>
            <person name="Grant M."/>
            <person name="Studholme D.J."/>
        </authorList>
    </citation>
    <scope>NUCLEOTIDE SEQUENCE</scope>
    <source>
        <strain evidence="3">00238/432</strain>
    </source>
</reference>
<organism evidence="3 4">
    <name type="scientific">Phytophthora kernoviae 00238/432</name>
    <dbReference type="NCBI Taxonomy" id="1284355"/>
    <lineage>
        <taxon>Eukaryota</taxon>
        <taxon>Sar</taxon>
        <taxon>Stramenopiles</taxon>
        <taxon>Oomycota</taxon>
        <taxon>Peronosporomycetes</taxon>
        <taxon>Peronosporales</taxon>
        <taxon>Peronosporaceae</taxon>
        <taxon>Phytophthora</taxon>
    </lineage>
</organism>
<accession>A0A8J4S0L7</accession>
<dbReference type="EMBL" id="AOFI03001106">
    <property type="protein sequence ID" value="KAF4315019.1"/>
    <property type="molecule type" value="Genomic_DNA"/>
</dbReference>
<dbReference type="AlphaFoldDB" id="A0A8J4S0L7"/>
<keyword evidence="2" id="KW-0732">Signal</keyword>
<feature type="compositionally biased region" description="Polar residues" evidence="1">
    <location>
        <begin position="91"/>
        <end position="103"/>
    </location>
</feature>
<feature type="chain" id="PRO_5035232080" description="Pectate lyase" evidence="2">
    <location>
        <begin position="27"/>
        <end position="125"/>
    </location>
</feature>
<dbReference type="Proteomes" id="UP000702964">
    <property type="component" value="Unassembled WGS sequence"/>
</dbReference>
<feature type="region of interest" description="Disordered" evidence="1">
    <location>
        <begin position="82"/>
        <end position="125"/>
    </location>
</feature>
<feature type="signal peptide" evidence="2">
    <location>
        <begin position="1"/>
        <end position="26"/>
    </location>
</feature>